<name>A0A4Y7U171_COPMI</name>
<keyword evidence="1" id="KW-0812">Transmembrane</keyword>
<dbReference type="PROSITE" id="PS51257">
    <property type="entry name" value="PROKAR_LIPOPROTEIN"/>
    <property type="match status" value="1"/>
</dbReference>
<sequence length="315" mass="35501">MYSRKFEAQLFASQYTNYFAVACLTILIADYLQTLDLEIALIWPTRWNLVKVMYFANRYLPLAFLPVIIFYNVAPGPLSPEACKVLYTVPCMGIAFCLLISEVILYIRVYALSGKTRVMVMFLVLHGGAVILTSLVLFAYYLVLGKFAPSPYPELSGCFGVSSGNSKYVVACFALVLYSGLVTMSLCIWCGLKTYWISKHSRLVKIFYRDGTFYFVMLVVLSLANGLVALLAPAKYRFMLAIPQEVMHNVITSRMILHLREHARTSMGFTSLSSDGRIDFDHVFSTGCTVDVANLRSERTTDKETDVSYNPIQRV</sequence>
<dbReference type="OrthoDB" id="3341843at2759"/>
<dbReference type="Proteomes" id="UP000298030">
    <property type="component" value="Unassembled WGS sequence"/>
</dbReference>
<reference evidence="3 4" key="1">
    <citation type="journal article" date="2019" name="Nat. Ecol. Evol.">
        <title>Megaphylogeny resolves global patterns of mushroom evolution.</title>
        <authorList>
            <person name="Varga T."/>
            <person name="Krizsan K."/>
            <person name="Foldi C."/>
            <person name="Dima B."/>
            <person name="Sanchez-Garcia M."/>
            <person name="Sanchez-Ramirez S."/>
            <person name="Szollosi G.J."/>
            <person name="Szarkandi J.G."/>
            <person name="Papp V."/>
            <person name="Albert L."/>
            <person name="Andreopoulos W."/>
            <person name="Angelini C."/>
            <person name="Antonin V."/>
            <person name="Barry K.W."/>
            <person name="Bougher N.L."/>
            <person name="Buchanan P."/>
            <person name="Buyck B."/>
            <person name="Bense V."/>
            <person name="Catcheside P."/>
            <person name="Chovatia M."/>
            <person name="Cooper J."/>
            <person name="Damon W."/>
            <person name="Desjardin D."/>
            <person name="Finy P."/>
            <person name="Geml J."/>
            <person name="Haridas S."/>
            <person name="Hughes K."/>
            <person name="Justo A."/>
            <person name="Karasinski D."/>
            <person name="Kautmanova I."/>
            <person name="Kiss B."/>
            <person name="Kocsube S."/>
            <person name="Kotiranta H."/>
            <person name="LaButti K.M."/>
            <person name="Lechner B.E."/>
            <person name="Liimatainen K."/>
            <person name="Lipzen A."/>
            <person name="Lukacs Z."/>
            <person name="Mihaltcheva S."/>
            <person name="Morgado L.N."/>
            <person name="Niskanen T."/>
            <person name="Noordeloos M.E."/>
            <person name="Ohm R.A."/>
            <person name="Ortiz-Santana B."/>
            <person name="Ovrebo C."/>
            <person name="Racz N."/>
            <person name="Riley R."/>
            <person name="Savchenko A."/>
            <person name="Shiryaev A."/>
            <person name="Soop K."/>
            <person name="Spirin V."/>
            <person name="Szebenyi C."/>
            <person name="Tomsovsky M."/>
            <person name="Tulloss R.E."/>
            <person name="Uehling J."/>
            <person name="Grigoriev I.V."/>
            <person name="Vagvolgyi C."/>
            <person name="Papp T."/>
            <person name="Martin F.M."/>
            <person name="Miettinen O."/>
            <person name="Hibbett D.S."/>
            <person name="Nagy L.G."/>
        </authorList>
    </citation>
    <scope>NUCLEOTIDE SEQUENCE [LARGE SCALE GENOMIC DNA]</scope>
    <source>
        <strain evidence="3 4">FP101781</strain>
    </source>
</reference>
<organism evidence="3 4">
    <name type="scientific">Coprinellus micaceus</name>
    <name type="common">Glistening ink-cap mushroom</name>
    <name type="synonym">Coprinus micaceus</name>
    <dbReference type="NCBI Taxonomy" id="71717"/>
    <lineage>
        <taxon>Eukaryota</taxon>
        <taxon>Fungi</taxon>
        <taxon>Dikarya</taxon>
        <taxon>Basidiomycota</taxon>
        <taxon>Agaricomycotina</taxon>
        <taxon>Agaricomycetes</taxon>
        <taxon>Agaricomycetidae</taxon>
        <taxon>Agaricales</taxon>
        <taxon>Agaricineae</taxon>
        <taxon>Psathyrellaceae</taxon>
        <taxon>Coprinellus</taxon>
    </lineage>
</organism>
<evidence type="ECO:0000259" key="2">
    <source>
        <dbReference type="Pfam" id="PF20151"/>
    </source>
</evidence>
<dbReference type="Pfam" id="PF20151">
    <property type="entry name" value="DUF6533"/>
    <property type="match status" value="1"/>
</dbReference>
<protein>
    <recommendedName>
        <fullName evidence="2">DUF6533 domain-containing protein</fullName>
    </recommendedName>
</protein>
<feature type="domain" description="DUF6533" evidence="2">
    <location>
        <begin position="18"/>
        <end position="63"/>
    </location>
</feature>
<dbReference type="AlphaFoldDB" id="A0A4Y7U171"/>
<dbReference type="InterPro" id="IPR045340">
    <property type="entry name" value="DUF6533"/>
</dbReference>
<feature type="transmembrane region" description="Helical" evidence="1">
    <location>
        <begin position="168"/>
        <end position="192"/>
    </location>
</feature>
<dbReference type="EMBL" id="QPFP01000001">
    <property type="protein sequence ID" value="TEB39532.1"/>
    <property type="molecule type" value="Genomic_DNA"/>
</dbReference>
<gene>
    <name evidence="3" type="ORF">FA13DRAFT_7638</name>
</gene>
<keyword evidence="1" id="KW-0472">Membrane</keyword>
<accession>A0A4Y7U171</accession>
<feature type="transmembrane region" description="Helical" evidence="1">
    <location>
        <begin position="52"/>
        <end position="73"/>
    </location>
</feature>
<keyword evidence="4" id="KW-1185">Reference proteome</keyword>
<keyword evidence="1" id="KW-1133">Transmembrane helix</keyword>
<feature type="transmembrane region" description="Helical" evidence="1">
    <location>
        <begin position="15"/>
        <end position="32"/>
    </location>
</feature>
<evidence type="ECO:0000313" key="3">
    <source>
        <dbReference type="EMBL" id="TEB39532.1"/>
    </source>
</evidence>
<proteinExistence type="predicted"/>
<evidence type="ECO:0000256" key="1">
    <source>
        <dbReference type="SAM" id="Phobius"/>
    </source>
</evidence>
<feature type="transmembrane region" description="Helical" evidence="1">
    <location>
        <begin position="119"/>
        <end position="143"/>
    </location>
</feature>
<comment type="caution">
    <text evidence="3">The sequence shown here is derived from an EMBL/GenBank/DDBJ whole genome shotgun (WGS) entry which is preliminary data.</text>
</comment>
<feature type="transmembrane region" description="Helical" evidence="1">
    <location>
        <begin position="213"/>
        <end position="232"/>
    </location>
</feature>
<evidence type="ECO:0000313" key="4">
    <source>
        <dbReference type="Proteomes" id="UP000298030"/>
    </source>
</evidence>
<feature type="transmembrane region" description="Helical" evidence="1">
    <location>
        <begin position="85"/>
        <end position="107"/>
    </location>
</feature>